<evidence type="ECO:0000259" key="11">
    <source>
        <dbReference type="Pfam" id="PF01050"/>
    </source>
</evidence>
<dbReference type="FunFam" id="2.60.120.10:FF:000032">
    <property type="entry name" value="Mannose-1-phosphate guanylyltransferase/mannose-6-phosphate isomerase"/>
    <property type="match status" value="1"/>
</dbReference>
<keyword evidence="5 13" id="KW-0548">Nucleotidyltransferase</keyword>
<accession>A0A2A2EZ74</accession>
<dbReference type="InterPro" id="IPR006375">
    <property type="entry name" value="Man1P_GuaTrfase/Man6P_Isoase"/>
</dbReference>
<organism evidence="13 14">
    <name type="scientific">Halovibrio salipaludis</name>
    <dbReference type="NCBI Taxonomy" id="2032626"/>
    <lineage>
        <taxon>Bacteria</taxon>
        <taxon>Pseudomonadati</taxon>
        <taxon>Pseudomonadota</taxon>
        <taxon>Gammaproteobacteria</taxon>
        <taxon>Oceanospirillales</taxon>
        <taxon>Halomonadaceae</taxon>
        <taxon>Halovibrio</taxon>
    </lineage>
</organism>
<dbReference type="PANTHER" id="PTHR46390">
    <property type="entry name" value="MANNOSE-1-PHOSPHATE GUANYLYLTRANSFERASE"/>
    <property type="match status" value="1"/>
</dbReference>
<name>A0A2A2EZ74_9GAMM</name>
<evidence type="ECO:0000259" key="12">
    <source>
        <dbReference type="Pfam" id="PF22640"/>
    </source>
</evidence>
<dbReference type="PANTHER" id="PTHR46390:SF1">
    <property type="entry name" value="MANNOSE-1-PHOSPHATE GUANYLYLTRANSFERASE"/>
    <property type="match status" value="1"/>
</dbReference>
<reference evidence="13 14" key="1">
    <citation type="submission" date="2017-08" db="EMBL/GenBank/DDBJ databases">
        <title>Halovibrio sewagensis sp. nov., isolated from wastewater of high salinity.</title>
        <authorList>
            <person name="Dong X."/>
            <person name="Zhang G."/>
        </authorList>
    </citation>
    <scope>NUCLEOTIDE SEQUENCE [LARGE SCALE GENOMIC DNA]</scope>
    <source>
        <strain evidence="13 14">YL5-2</strain>
    </source>
</reference>
<dbReference type="FunFam" id="3.90.550.10:FF:000046">
    <property type="entry name" value="Mannose-1-phosphate guanylyltransferase (GDP)"/>
    <property type="match status" value="1"/>
</dbReference>
<evidence type="ECO:0000313" key="13">
    <source>
        <dbReference type="EMBL" id="PAU78681.1"/>
    </source>
</evidence>
<keyword evidence="14" id="KW-1185">Reference proteome</keyword>
<gene>
    <name evidence="13" type="ORF">CK501_13415</name>
</gene>
<dbReference type="NCBIfam" id="TIGR01479">
    <property type="entry name" value="GMP_PMI"/>
    <property type="match status" value="1"/>
</dbReference>
<evidence type="ECO:0000256" key="1">
    <source>
        <dbReference type="ARBA" id="ARBA00004823"/>
    </source>
</evidence>
<dbReference type="GO" id="GO:0016853">
    <property type="term" value="F:isomerase activity"/>
    <property type="evidence" value="ECO:0007669"/>
    <property type="project" value="UniProtKB-KW"/>
</dbReference>
<protein>
    <recommendedName>
        <fullName evidence="3">mannose-1-phosphate guanylyltransferase</fullName>
        <ecNumber evidence="3">2.7.7.13</ecNumber>
    </recommendedName>
</protein>
<dbReference type="CDD" id="cd02509">
    <property type="entry name" value="GDP-M1P_Guanylyltransferase"/>
    <property type="match status" value="1"/>
</dbReference>
<keyword evidence="13" id="KW-0413">Isomerase</keyword>
<dbReference type="UniPathway" id="UPA00126">
    <property type="reaction ID" value="UER00930"/>
</dbReference>
<dbReference type="SUPFAM" id="SSF53448">
    <property type="entry name" value="Nucleotide-diphospho-sugar transferases"/>
    <property type="match status" value="1"/>
</dbReference>
<evidence type="ECO:0000256" key="4">
    <source>
        <dbReference type="ARBA" id="ARBA00022679"/>
    </source>
</evidence>
<evidence type="ECO:0000256" key="6">
    <source>
        <dbReference type="ARBA" id="ARBA00022741"/>
    </source>
</evidence>
<dbReference type="InterPro" id="IPR054566">
    <property type="entry name" value="ManC/GMP-like_b-helix"/>
</dbReference>
<evidence type="ECO:0000256" key="2">
    <source>
        <dbReference type="ARBA" id="ARBA00006115"/>
    </source>
</evidence>
<evidence type="ECO:0000256" key="8">
    <source>
        <dbReference type="ARBA" id="ARBA00047343"/>
    </source>
</evidence>
<dbReference type="InterPro" id="IPR014710">
    <property type="entry name" value="RmlC-like_jellyroll"/>
</dbReference>
<dbReference type="GO" id="GO:0005525">
    <property type="term" value="F:GTP binding"/>
    <property type="evidence" value="ECO:0007669"/>
    <property type="project" value="UniProtKB-KW"/>
</dbReference>
<dbReference type="OrthoDB" id="9806359at2"/>
<dbReference type="Pfam" id="PF01050">
    <property type="entry name" value="MannoseP_isomer"/>
    <property type="match status" value="1"/>
</dbReference>
<dbReference type="RefSeq" id="WP_095618253.1">
    <property type="nucleotide sequence ID" value="NZ_NSKD01000007.1"/>
</dbReference>
<evidence type="ECO:0000256" key="5">
    <source>
        <dbReference type="ARBA" id="ARBA00022695"/>
    </source>
</evidence>
<dbReference type="InterPro" id="IPR049577">
    <property type="entry name" value="GMPP_N"/>
</dbReference>
<keyword evidence="4 13" id="KW-0808">Transferase</keyword>
<comment type="catalytic activity">
    <reaction evidence="8">
        <text>alpha-D-mannose 1-phosphate + GTP + H(+) = GDP-alpha-D-mannose + diphosphate</text>
        <dbReference type="Rhea" id="RHEA:15229"/>
        <dbReference type="ChEBI" id="CHEBI:15378"/>
        <dbReference type="ChEBI" id="CHEBI:33019"/>
        <dbReference type="ChEBI" id="CHEBI:37565"/>
        <dbReference type="ChEBI" id="CHEBI:57527"/>
        <dbReference type="ChEBI" id="CHEBI:58409"/>
        <dbReference type="EC" id="2.7.7.13"/>
    </reaction>
</comment>
<dbReference type="InterPro" id="IPR001538">
    <property type="entry name" value="Man6P_isomerase-2_C"/>
</dbReference>
<dbReference type="GO" id="GO:0004475">
    <property type="term" value="F:mannose-1-phosphate guanylyltransferase (GTP) activity"/>
    <property type="evidence" value="ECO:0007669"/>
    <property type="project" value="UniProtKB-EC"/>
</dbReference>
<dbReference type="InterPro" id="IPR051161">
    <property type="entry name" value="Mannose-6P_isomerase_type2"/>
</dbReference>
<dbReference type="Gene3D" id="3.90.550.10">
    <property type="entry name" value="Spore Coat Polysaccharide Biosynthesis Protein SpsA, Chain A"/>
    <property type="match status" value="1"/>
</dbReference>
<dbReference type="EC" id="2.7.7.13" evidence="3"/>
<dbReference type="Pfam" id="PF00483">
    <property type="entry name" value="NTP_transferase"/>
    <property type="match status" value="1"/>
</dbReference>
<dbReference type="GO" id="GO:0009298">
    <property type="term" value="P:GDP-mannose biosynthetic process"/>
    <property type="evidence" value="ECO:0007669"/>
    <property type="project" value="UniProtKB-UniPathway"/>
</dbReference>
<dbReference type="CDD" id="cd02213">
    <property type="entry name" value="cupin_PMI_typeII_C"/>
    <property type="match status" value="1"/>
</dbReference>
<sequence>MHAVILSGGSGTRLWPLSREAYPKQFLALNTHESLLDETLQRACAVSGCSSLSVITNEAHRFIVAAHLQRYGQQAEAGRILLEPVGRNTAPAIALAALRIQETDPDGVMLVLPSDHVVKDTQAFASAVQAGEEAAREGRLVTFGVVPTSAHTGYGYIRAESEQVAGGARPVAAFVEKPDAATAQGYLDDGHYYWNSGMFLFRASDYLAELERHRPEILEICQRAWASRRDDQDFVRVSEAVFAECPEDSIDYAVMERTERAVVLSLDAGWSDVGSWSSLWELQDQDDDGNVVRGDVITEDVHQSYLHSEGRLVAAIGVDNHVIVETDDVVLVADRSRVQDVKKLVSRLKDQNRDEYRFHRKVHRPWGSYEGVARSERFQVKRITVDPGATLSLQKHHHRSEHWVVVRGTALVTQNNEETLLTEDESTYIPLGVAHRLSNPGVIPLEVIEVQTGSYLGEDDIVRFEDNYNRV</sequence>
<proteinExistence type="inferred from homology"/>
<dbReference type="GO" id="GO:0000271">
    <property type="term" value="P:polysaccharide biosynthetic process"/>
    <property type="evidence" value="ECO:0007669"/>
    <property type="project" value="InterPro"/>
</dbReference>
<evidence type="ECO:0000313" key="14">
    <source>
        <dbReference type="Proteomes" id="UP000218896"/>
    </source>
</evidence>
<dbReference type="Gene3D" id="2.60.120.10">
    <property type="entry name" value="Jelly Rolls"/>
    <property type="match status" value="1"/>
</dbReference>
<evidence type="ECO:0000256" key="9">
    <source>
        <dbReference type="RuleBase" id="RU004190"/>
    </source>
</evidence>
<evidence type="ECO:0000256" key="7">
    <source>
        <dbReference type="ARBA" id="ARBA00023134"/>
    </source>
</evidence>
<dbReference type="SUPFAM" id="SSF51182">
    <property type="entry name" value="RmlC-like cupins"/>
    <property type="match status" value="1"/>
</dbReference>
<dbReference type="EMBL" id="NSKD01000007">
    <property type="protein sequence ID" value="PAU78681.1"/>
    <property type="molecule type" value="Genomic_DNA"/>
</dbReference>
<dbReference type="InterPro" id="IPR011051">
    <property type="entry name" value="RmlC_Cupin_sf"/>
</dbReference>
<dbReference type="Proteomes" id="UP000218896">
    <property type="component" value="Unassembled WGS sequence"/>
</dbReference>
<evidence type="ECO:0000259" key="10">
    <source>
        <dbReference type="Pfam" id="PF00483"/>
    </source>
</evidence>
<comment type="pathway">
    <text evidence="1">Nucleotide-sugar biosynthesis; GDP-alpha-D-mannose biosynthesis; GDP-alpha-D-mannose from alpha-D-mannose 1-phosphate (GTP route): step 1/1.</text>
</comment>
<dbReference type="InterPro" id="IPR005835">
    <property type="entry name" value="NTP_transferase_dom"/>
</dbReference>
<comment type="caution">
    <text evidence="13">The sequence shown here is derived from an EMBL/GenBank/DDBJ whole genome shotgun (WGS) entry which is preliminary data.</text>
</comment>
<dbReference type="Pfam" id="PF22640">
    <property type="entry name" value="ManC_GMP_beta-helix"/>
    <property type="match status" value="1"/>
</dbReference>
<comment type="similarity">
    <text evidence="2 9">Belongs to the mannose-6-phosphate isomerase type 2 family.</text>
</comment>
<keyword evidence="7" id="KW-0342">GTP-binding</keyword>
<keyword evidence="6" id="KW-0547">Nucleotide-binding</keyword>
<feature type="domain" description="Mannose-6-phosphate isomerase type II C-terminal" evidence="11">
    <location>
        <begin position="351"/>
        <end position="466"/>
    </location>
</feature>
<feature type="domain" description="MannoseP isomerase/GMP-like beta-helix" evidence="12">
    <location>
        <begin position="294"/>
        <end position="348"/>
    </location>
</feature>
<dbReference type="AlphaFoldDB" id="A0A2A2EZ74"/>
<evidence type="ECO:0000256" key="3">
    <source>
        <dbReference type="ARBA" id="ARBA00012387"/>
    </source>
</evidence>
<dbReference type="InterPro" id="IPR029044">
    <property type="entry name" value="Nucleotide-diphossugar_trans"/>
</dbReference>
<feature type="domain" description="Nucleotidyl transferase" evidence="10">
    <location>
        <begin position="3"/>
        <end position="286"/>
    </location>
</feature>